<reference evidence="3 4" key="1">
    <citation type="journal article" date="2021" name="Nat. Plants">
        <title>The Taxus genome provides insights into paclitaxel biosynthesis.</title>
        <authorList>
            <person name="Xiong X."/>
            <person name="Gou J."/>
            <person name="Liao Q."/>
            <person name="Li Y."/>
            <person name="Zhou Q."/>
            <person name="Bi G."/>
            <person name="Li C."/>
            <person name="Du R."/>
            <person name="Wang X."/>
            <person name="Sun T."/>
            <person name="Guo L."/>
            <person name="Liang H."/>
            <person name="Lu P."/>
            <person name="Wu Y."/>
            <person name="Zhang Z."/>
            <person name="Ro D.K."/>
            <person name="Shang Y."/>
            <person name="Huang S."/>
            <person name="Yan J."/>
        </authorList>
    </citation>
    <scope>NUCLEOTIDE SEQUENCE [LARGE SCALE GENOMIC DNA]</scope>
    <source>
        <strain evidence="3">Ta-2019</strain>
    </source>
</reference>
<sequence>MEEKQCRLKSEGSLYDELLAEMSSAPLKPSGINFFNCPGEPMVISGFIGSLFFITFLREEKNRYLRKLRDCGVRSLYQNYCIHQEPEESPDGTAPFSPCMVSAPPLFIICNDWYQNFDKIPETEVDKAIEKFAAYVKEVVEYHNEEQQQKRKVKNVEKDLNRHVQILKKVESRLHEPRPSSDKKI</sequence>
<dbReference type="AlphaFoldDB" id="A0AA38C1P9"/>
<dbReference type="InterPro" id="IPR006867">
    <property type="entry name" value="DUF632"/>
</dbReference>
<keyword evidence="1" id="KW-0175">Coiled coil</keyword>
<dbReference type="Proteomes" id="UP000824469">
    <property type="component" value="Unassembled WGS sequence"/>
</dbReference>
<evidence type="ECO:0000313" key="3">
    <source>
        <dbReference type="EMBL" id="KAH9288063.1"/>
    </source>
</evidence>
<gene>
    <name evidence="3" type="ORF">KI387_032180</name>
</gene>
<dbReference type="PANTHER" id="PTHR21450">
    <property type="entry name" value="PROTEIN ALTERED PHOSPHATE STARVATION RESPONSE 1"/>
    <property type="match status" value="1"/>
</dbReference>
<feature type="domain" description="DUF632" evidence="2">
    <location>
        <begin position="82"/>
        <end position="137"/>
    </location>
</feature>
<organism evidence="3 4">
    <name type="scientific">Taxus chinensis</name>
    <name type="common">Chinese yew</name>
    <name type="synonym">Taxus wallichiana var. chinensis</name>
    <dbReference type="NCBI Taxonomy" id="29808"/>
    <lineage>
        <taxon>Eukaryota</taxon>
        <taxon>Viridiplantae</taxon>
        <taxon>Streptophyta</taxon>
        <taxon>Embryophyta</taxon>
        <taxon>Tracheophyta</taxon>
        <taxon>Spermatophyta</taxon>
        <taxon>Pinopsida</taxon>
        <taxon>Pinidae</taxon>
        <taxon>Conifers II</taxon>
        <taxon>Cupressales</taxon>
        <taxon>Taxaceae</taxon>
        <taxon>Taxus</taxon>
    </lineage>
</organism>
<keyword evidence="4" id="KW-1185">Reference proteome</keyword>
<evidence type="ECO:0000313" key="4">
    <source>
        <dbReference type="Proteomes" id="UP000824469"/>
    </source>
</evidence>
<comment type="caution">
    <text evidence="3">The sequence shown here is derived from an EMBL/GenBank/DDBJ whole genome shotgun (WGS) entry which is preliminary data.</text>
</comment>
<evidence type="ECO:0000256" key="1">
    <source>
        <dbReference type="SAM" id="Coils"/>
    </source>
</evidence>
<feature type="coiled-coil region" evidence="1">
    <location>
        <begin position="139"/>
        <end position="173"/>
    </location>
</feature>
<evidence type="ECO:0000259" key="2">
    <source>
        <dbReference type="Pfam" id="PF04782"/>
    </source>
</evidence>
<protein>
    <recommendedName>
        <fullName evidence="2">DUF632 domain-containing protein</fullName>
    </recommendedName>
</protein>
<accession>A0AA38C1P9</accession>
<dbReference type="EMBL" id="JAHRHJ020003813">
    <property type="protein sequence ID" value="KAH9288063.1"/>
    <property type="molecule type" value="Genomic_DNA"/>
</dbReference>
<proteinExistence type="predicted"/>
<dbReference type="PANTHER" id="PTHR21450:SF2">
    <property type="entry name" value="FAMILY PROTEIN, PUTATIVE (DUF630 AND DUF632)-RELATED"/>
    <property type="match status" value="1"/>
</dbReference>
<dbReference type="Pfam" id="PF04782">
    <property type="entry name" value="DUF632"/>
    <property type="match status" value="1"/>
</dbReference>
<name>A0AA38C1P9_TAXCH</name>